<evidence type="ECO:0000259" key="2">
    <source>
        <dbReference type="Pfam" id="PF08751"/>
    </source>
</evidence>
<accession>A0A1W7CWI4</accession>
<dbReference type="NCBIfam" id="NF041492">
    <property type="entry name" value="MobF"/>
    <property type="match status" value="1"/>
</dbReference>
<name>A0A1W7CWI4_9ACTN</name>
<feature type="compositionally biased region" description="Basic and acidic residues" evidence="1">
    <location>
        <begin position="1336"/>
        <end position="1356"/>
    </location>
</feature>
<feature type="region of interest" description="Disordered" evidence="1">
    <location>
        <begin position="1176"/>
        <end position="1196"/>
    </location>
</feature>
<protein>
    <recommendedName>
        <fullName evidence="2">TrwC relaxase domain-containing protein</fullName>
    </recommendedName>
</protein>
<feature type="compositionally biased region" description="Basic and acidic residues" evidence="1">
    <location>
        <begin position="1265"/>
        <end position="1280"/>
    </location>
</feature>
<evidence type="ECO:0000256" key="1">
    <source>
        <dbReference type="SAM" id="MobiDB-lite"/>
    </source>
</evidence>
<dbReference type="InterPro" id="IPR027417">
    <property type="entry name" value="P-loop_NTPase"/>
</dbReference>
<feature type="region of interest" description="Disordered" evidence="1">
    <location>
        <begin position="1223"/>
        <end position="1280"/>
    </location>
</feature>
<dbReference type="InterPro" id="IPR014862">
    <property type="entry name" value="TrwC"/>
</dbReference>
<evidence type="ECO:0000313" key="3">
    <source>
        <dbReference type="EMBL" id="ARQ69183.1"/>
    </source>
</evidence>
<gene>
    <name evidence="3" type="ORF">CAG99_10190</name>
</gene>
<evidence type="ECO:0000313" key="4">
    <source>
        <dbReference type="Proteomes" id="UP000194218"/>
    </source>
</evidence>
<keyword evidence="4" id="KW-1185">Reference proteome</keyword>
<dbReference type="RefSeq" id="WP_086158820.1">
    <property type="nucleotide sequence ID" value="NZ_CP021121.1"/>
</dbReference>
<dbReference type="Pfam" id="PF13604">
    <property type="entry name" value="AAA_30"/>
    <property type="match status" value="1"/>
</dbReference>
<feature type="compositionally biased region" description="Basic and acidic residues" evidence="1">
    <location>
        <begin position="1369"/>
        <end position="1378"/>
    </location>
</feature>
<dbReference type="Pfam" id="PF08751">
    <property type="entry name" value="TrwC"/>
    <property type="match status" value="1"/>
</dbReference>
<dbReference type="SUPFAM" id="SSF55464">
    <property type="entry name" value="Origin of replication-binding domain, RBD-like"/>
    <property type="match status" value="1"/>
</dbReference>
<dbReference type="OrthoDB" id="4524286at2"/>
<proteinExistence type="predicted"/>
<feature type="region of interest" description="Disordered" evidence="1">
    <location>
        <begin position="1034"/>
        <end position="1053"/>
    </location>
</feature>
<reference evidence="3 4" key="1">
    <citation type="submission" date="2017-05" db="EMBL/GenBank/DDBJ databases">
        <title>Complete genome sequence of Streptomyces sp. SCSIO 03032 revealed the diverse biosynthetic pathways for its bioactive secondary metabolites.</title>
        <authorList>
            <person name="Ma L."/>
            <person name="Zhu Y."/>
            <person name="Zhang W."/>
            <person name="Zhang G."/>
            <person name="Tian X."/>
            <person name="Zhang S."/>
            <person name="Zhang C."/>
        </authorList>
    </citation>
    <scope>NUCLEOTIDE SEQUENCE [LARGE SCALE GENOMIC DNA]</scope>
    <source>
        <strain evidence="3 4">SCSIO 03032</strain>
    </source>
</reference>
<dbReference type="EMBL" id="CP021121">
    <property type="protein sequence ID" value="ARQ69183.1"/>
    <property type="molecule type" value="Genomic_DNA"/>
</dbReference>
<organism evidence="3 4">
    <name type="scientific">Streptomyces marincola</name>
    <dbReference type="NCBI Taxonomy" id="2878388"/>
    <lineage>
        <taxon>Bacteria</taxon>
        <taxon>Bacillati</taxon>
        <taxon>Actinomycetota</taxon>
        <taxon>Actinomycetes</taxon>
        <taxon>Kitasatosporales</taxon>
        <taxon>Streptomycetaceae</taxon>
        <taxon>Streptomyces</taxon>
    </lineage>
</organism>
<dbReference type="Proteomes" id="UP000194218">
    <property type="component" value="Chromosome"/>
</dbReference>
<dbReference type="SUPFAM" id="SSF52540">
    <property type="entry name" value="P-loop containing nucleoside triphosphate hydrolases"/>
    <property type="match status" value="2"/>
</dbReference>
<feature type="compositionally biased region" description="Basic and acidic residues" evidence="1">
    <location>
        <begin position="1176"/>
        <end position="1186"/>
    </location>
</feature>
<dbReference type="Gene3D" id="3.40.50.300">
    <property type="entry name" value="P-loop containing nucleotide triphosphate hydrolases"/>
    <property type="match status" value="2"/>
</dbReference>
<feature type="domain" description="TrwC relaxase" evidence="2">
    <location>
        <begin position="10"/>
        <end position="352"/>
    </location>
</feature>
<dbReference type="KEGG" id="smao:CAG99_10190"/>
<feature type="region of interest" description="Disordered" evidence="1">
    <location>
        <begin position="1325"/>
        <end position="1378"/>
    </location>
</feature>
<sequence length="1378" mass="148554">MITLHPISAGSGIDYLLRTVVAGDVTLGRREAAAYWASGGDTPGQWLGRQAAGLGLRGQVAQADADALFKDGTDPVSGRPLGRVWPRYPTAEEHWAALLAAEPEASAARRAQLRERAEKVGNRTARSGWEMVCSPVKSFAVLWGTADDATRARLEEVERAAFREVFGRLEREACWTRTGPGGVVQQRGQGLIAAGFEHRSSRAGDPDWHRHVAISAKVRTADGRWLALDARHLHRLVVSLSAQYTAEIERGMHAAFGLLAAPRADSIRPDKRPVREFLGVPDTVIRAFSARRAQTERHLTALLDEFREVRGREPSRAEEYELAQRATLTARPHKRALGRDEERTAWRARARRLGIRRPERWLARAWRASRTPLRATGRGAPMREVVAAVLATLERDRESWTRANVEAETYRQLVAAGWHLRPGWEGRVERVVAAVVHPERCELISPPEPVPVPGAYLREDGSPVFVQHGAARYTSHSLRAREADLVEAARRPAPVVRLSAEEVDAVLDAGTDARGFAPSEEQRAVVRGVFTGDTRVRAITGPAGTGKTTVMALVREVADAHGLPVLGLAQGQVQADNLAARAGIRAENLARWHAMSRTHAPGDPAWTVPRNAIVIVDEAGQADTGSLHALLGQVARAGGRLLPIGDPRQLGAPGPGGALDLIATDAGALRLTEVRRFRDADGTPRRWEIDAAAAVSRGEADAAWRAYADRGRLREGSLDAMLNAARAAWRADTAEGLSSVLIAPTNALAAQLSRTARTERVAEGSVDDATTVELSDGNRAGAGDPVVTRANDRRLTCRNRPRQYVRNGDIWTVLAVTAGGDLRVRHTRTGGLLTLPSAYRARHAELGYALTHHRAQGVTVHTGHALIVPGMDRNGAYPALTRGSLENRAYLVTRDHPDPDTGEPTADLTARQVWTGVLTRDGTRPSATARRRAAFDEADSLRTHEPRLRQVLRDIAETEAVGALARLLGPAAAHQLATAPAWPALHAQLHQLADAGIDTDRLLTRTYRARDLHAPLGGQVNDAAAVLHARNRRVLDPDQGGDPAAHRLPDTAPRPATAATYETEPAADATDLLTALGLRMPTADATADAGDERRAYAHALARQLTERATALAEQAHHDARTGRGWAAHPRGGAWTGERLAAAAAYRDLADYRGPDPTGPAPAPEHAHLRGLWRAAQHTEHTPDSLPERAAPGPRPAVGSPAFPLWEAAARAVGTYRALWDHGAEDDPIGPRPAEPVQAADHDRAARALARWKRAVPPGARLTPRAPEEAARAAADRWHAARRAADRAAHLAQDAANRAAVAAATTLPGTAGTRAADLARRAAEARERATEAAAEAARAHAEHRAHERRAVDAHLRDAYAPSARPPRAPSPDRPRPPGI</sequence>
<dbReference type="Gene3D" id="2.30.30.940">
    <property type="match status" value="1"/>
</dbReference>